<evidence type="ECO:0000313" key="2">
    <source>
        <dbReference type="EMBL" id="RRQ01995.1"/>
    </source>
</evidence>
<feature type="signal peptide" evidence="1">
    <location>
        <begin position="1"/>
        <end position="19"/>
    </location>
</feature>
<sequence>MTRLRRATLATIAAVGVMAGSAPLAGAHANPAPAPVPA</sequence>
<dbReference type="AlphaFoldDB" id="A0A426Q2C9"/>
<reference evidence="2 3" key="1">
    <citation type="submission" date="2018-01" db="EMBL/GenBank/DDBJ databases">
        <title>Twenty Corynebacterium bovis Genomes.</title>
        <authorList>
            <person name="Gulvik C.A."/>
        </authorList>
    </citation>
    <scope>NUCLEOTIDE SEQUENCE [LARGE SCALE GENOMIC DNA]</scope>
    <source>
        <strain evidence="2 3">16-2004</strain>
    </source>
</reference>
<organism evidence="2 3">
    <name type="scientific">Corynebacterium bovis</name>
    <dbReference type="NCBI Taxonomy" id="36808"/>
    <lineage>
        <taxon>Bacteria</taxon>
        <taxon>Bacillati</taxon>
        <taxon>Actinomycetota</taxon>
        <taxon>Actinomycetes</taxon>
        <taxon>Mycobacteriales</taxon>
        <taxon>Corynebacteriaceae</taxon>
        <taxon>Corynebacterium</taxon>
    </lineage>
</organism>
<name>A0A426Q2C9_9CORY</name>
<keyword evidence="3" id="KW-1185">Reference proteome</keyword>
<proteinExistence type="predicted"/>
<evidence type="ECO:0000256" key="1">
    <source>
        <dbReference type="SAM" id="SignalP"/>
    </source>
</evidence>
<dbReference type="Proteomes" id="UP000278422">
    <property type="component" value="Unassembled WGS sequence"/>
</dbReference>
<evidence type="ECO:0000313" key="3">
    <source>
        <dbReference type="Proteomes" id="UP000278422"/>
    </source>
</evidence>
<dbReference type="EMBL" id="PQNQ01000046">
    <property type="protein sequence ID" value="RRQ01995.1"/>
    <property type="molecule type" value="Genomic_DNA"/>
</dbReference>
<comment type="caution">
    <text evidence="2">The sequence shown here is derived from an EMBL/GenBank/DDBJ whole genome shotgun (WGS) entry which is preliminary data.</text>
</comment>
<protein>
    <submittedName>
        <fullName evidence="2">Chitinase</fullName>
    </submittedName>
</protein>
<feature type="chain" id="PRO_5038819814" evidence="1">
    <location>
        <begin position="20"/>
        <end position="38"/>
    </location>
</feature>
<gene>
    <name evidence="2" type="ORF">CXF42_10250</name>
</gene>
<accession>A0A426Q2C9</accession>
<feature type="non-terminal residue" evidence="2">
    <location>
        <position position="38"/>
    </location>
</feature>
<keyword evidence="1" id="KW-0732">Signal</keyword>